<gene>
    <name evidence="3" type="ORF">LUZ62_068750</name>
</gene>
<dbReference type="PANTHER" id="PTHR31016">
    <property type="entry name" value="OS04G0228100 PROTEIN"/>
    <property type="match status" value="1"/>
</dbReference>
<sequence length="201" mass="23047">MDMRPNQSNRLRRHLYNTSTVPGQIGRHNHRKSLREHLYSPSTLTTDQEASFFANLTAKDGGEPRRKRQHVQGAPSGELSGHRRDMQISGHVVNHTGLKKSQAQHATAKMKNAWALLREDLNYAKSQLNITQARCEQLQEENRCLRNNVPDEDSLLRCEVEMLLANKSQLNLDKANLMKEKERLLQLVEYLQKGSPSVEDE</sequence>
<dbReference type="PANTHER" id="PTHR31016:SF2">
    <property type="entry name" value="OS04G0228100 PROTEIN"/>
    <property type="match status" value="1"/>
</dbReference>
<protein>
    <submittedName>
        <fullName evidence="3">Heat-inducible transcription repressor</fullName>
    </submittedName>
</protein>
<comment type="caution">
    <text evidence="3">The sequence shown here is derived from an EMBL/GenBank/DDBJ whole genome shotgun (WGS) entry which is preliminary data.</text>
</comment>
<dbReference type="EMBL" id="JAMFTS010000004">
    <property type="protein sequence ID" value="KAJ4758375.1"/>
    <property type="molecule type" value="Genomic_DNA"/>
</dbReference>
<dbReference type="Proteomes" id="UP001140206">
    <property type="component" value="Chromosome 4"/>
</dbReference>
<evidence type="ECO:0000313" key="3">
    <source>
        <dbReference type="EMBL" id="KAJ4758375.1"/>
    </source>
</evidence>
<proteinExistence type="predicted"/>
<keyword evidence="4" id="KW-1185">Reference proteome</keyword>
<evidence type="ECO:0000313" key="4">
    <source>
        <dbReference type="Proteomes" id="UP001140206"/>
    </source>
</evidence>
<dbReference type="AlphaFoldDB" id="A0AAV8CR23"/>
<feature type="coiled-coil region" evidence="1">
    <location>
        <begin position="121"/>
        <end position="187"/>
    </location>
</feature>
<name>A0AAV8CR23_9POAL</name>
<evidence type="ECO:0000256" key="2">
    <source>
        <dbReference type="SAM" id="MobiDB-lite"/>
    </source>
</evidence>
<evidence type="ECO:0000256" key="1">
    <source>
        <dbReference type="SAM" id="Coils"/>
    </source>
</evidence>
<feature type="region of interest" description="Disordered" evidence="2">
    <location>
        <begin position="58"/>
        <end position="85"/>
    </location>
</feature>
<organism evidence="3 4">
    <name type="scientific">Rhynchospora pubera</name>
    <dbReference type="NCBI Taxonomy" id="906938"/>
    <lineage>
        <taxon>Eukaryota</taxon>
        <taxon>Viridiplantae</taxon>
        <taxon>Streptophyta</taxon>
        <taxon>Embryophyta</taxon>
        <taxon>Tracheophyta</taxon>
        <taxon>Spermatophyta</taxon>
        <taxon>Magnoliopsida</taxon>
        <taxon>Liliopsida</taxon>
        <taxon>Poales</taxon>
        <taxon>Cyperaceae</taxon>
        <taxon>Cyperoideae</taxon>
        <taxon>Rhynchosporeae</taxon>
        <taxon>Rhynchospora</taxon>
    </lineage>
</organism>
<reference evidence="3" key="1">
    <citation type="submission" date="2022-08" db="EMBL/GenBank/DDBJ databases">
        <authorList>
            <person name="Marques A."/>
        </authorList>
    </citation>
    <scope>NUCLEOTIDE SEQUENCE</scope>
    <source>
        <strain evidence="3">RhyPub2mFocal</strain>
        <tissue evidence="3">Leaves</tissue>
    </source>
</reference>
<accession>A0AAV8CR23</accession>
<keyword evidence="1" id="KW-0175">Coiled coil</keyword>